<accession>A0AAC8QA34</accession>
<dbReference type="GO" id="GO:0016829">
    <property type="term" value="F:lyase activity"/>
    <property type="evidence" value="ECO:0007669"/>
    <property type="project" value="UniProtKB-KW"/>
</dbReference>
<dbReference type="AlphaFoldDB" id="A0AAC8QA34"/>
<keyword evidence="4" id="KW-1185">Reference proteome</keyword>
<dbReference type="Proteomes" id="UP000256345">
    <property type="component" value="Unassembled WGS sequence"/>
</dbReference>
<name>A0AAC8QA34_9BACT</name>
<dbReference type="CDD" id="cd14251">
    <property type="entry name" value="PL-6"/>
    <property type="match status" value="1"/>
</dbReference>
<dbReference type="Gene3D" id="2.160.20.10">
    <property type="entry name" value="Single-stranded right-handed beta-helix, Pectin lyase-like"/>
    <property type="match status" value="1"/>
</dbReference>
<dbReference type="EMBL" id="QUMU01000038">
    <property type="protein sequence ID" value="REG14195.1"/>
    <property type="molecule type" value="Genomic_DNA"/>
</dbReference>
<dbReference type="InterPro" id="IPR012334">
    <property type="entry name" value="Pectin_lyas_fold"/>
</dbReference>
<reference evidence="1 3" key="1">
    <citation type="submission" date="2015-05" db="EMBL/GenBank/DDBJ databases">
        <title>Genome assembly of Archangium gephyra DSM 2261.</title>
        <authorList>
            <person name="Sharma G."/>
            <person name="Subramanian S."/>
        </authorList>
    </citation>
    <scope>NUCLEOTIDE SEQUENCE [LARGE SCALE GENOMIC DNA]</scope>
    <source>
        <strain evidence="1 3">DSM 2261</strain>
    </source>
</reference>
<dbReference type="InterPro" id="IPR011050">
    <property type="entry name" value="Pectin_lyase_fold/virulence"/>
</dbReference>
<evidence type="ECO:0000313" key="2">
    <source>
        <dbReference type="EMBL" id="REG14195.1"/>
    </source>
</evidence>
<evidence type="ECO:0000313" key="3">
    <source>
        <dbReference type="Proteomes" id="UP000035579"/>
    </source>
</evidence>
<dbReference type="KEGG" id="age:AA314_04962"/>
<proteinExistence type="predicted"/>
<dbReference type="Proteomes" id="UP000035579">
    <property type="component" value="Chromosome"/>
</dbReference>
<dbReference type="Pfam" id="PF14592">
    <property type="entry name" value="Chondroitinas_B"/>
    <property type="match status" value="1"/>
</dbReference>
<dbReference type="RefSeq" id="WP_053066654.1">
    <property type="nucleotide sequence ID" value="NZ_CP011509.1"/>
</dbReference>
<evidence type="ECO:0000313" key="1">
    <source>
        <dbReference type="EMBL" id="AKJ03336.1"/>
    </source>
</evidence>
<sequence length="477" mass="50182">MAEPGTPLSAEQADVLPTPRRTLTARRLDELRSMIASAVPGDRIELANGTYTNKTPIEVSVRGTEQHPIVITAQTVGGVTIGGASSFHVKGASHVILRGFKLTHGVEEGNVALRITGSTHVRFTRNELALQDTTSISTWLSLDGAGSGYNRIDHNSFHDKTSSNVFLAVYGDAPDGSLGISQHDRIDHNSFHKLTFDGEGGECLRVGDSKRGPLSAHTLVEANLFEECNGDPEVISNKSSENVFRGNTLRNNKGSLVLRHGDKIVVDGNFFLNNAGGMRIYGQDHLITNNYLEGSTGTGAQGTLILSSGCTEGTTGLGTDCGTASRVTVAFNTLVGNKPTHLVIGASGRPIPARDLRIENNLLVGEQGTLVDFKRAPDGLTATGNLLWGTASPGDMPPAGYVRVDPRLVRAEDGLMRPSAGSPTIGAAQPSTCGLDLTSDMDAQVRAGAWDVGADQVASGAVSRRPLTLADVGPHAP</sequence>
<reference evidence="2 4" key="2">
    <citation type="submission" date="2018-08" db="EMBL/GenBank/DDBJ databases">
        <title>Genomic Encyclopedia of Archaeal and Bacterial Type Strains, Phase II (KMG-II): from individual species to whole genera.</title>
        <authorList>
            <person name="Goeker M."/>
        </authorList>
    </citation>
    <scope>NUCLEOTIDE SEQUENCE [LARGE SCALE GENOMIC DNA]</scope>
    <source>
        <strain evidence="2 4">DSM 2261</strain>
    </source>
</reference>
<organism evidence="1 3">
    <name type="scientific">Archangium gephyra</name>
    <dbReference type="NCBI Taxonomy" id="48"/>
    <lineage>
        <taxon>Bacteria</taxon>
        <taxon>Pseudomonadati</taxon>
        <taxon>Myxococcota</taxon>
        <taxon>Myxococcia</taxon>
        <taxon>Myxococcales</taxon>
        <taxon>Cystobacterineae</taxon>
        <taxon>Archangiaceae</taxon>
        <taxon>Archangium</taxon>
    </lineage>
</organism>
<keyword evidence="1" id="KW-0456">Lyase</keyword>
<dbReference type="SUPFAM" id="SSF51126">
    <property type="entry name" value="Pectin lyase-like"/>
    <property type="match status" value="1"/>
</dbReference>
<protein>
    <submittedName>
        <fullName evidence="1">Alginate lyase</fullName>
    </submittedName>
    <submittedName>
        <fullName evidence="2">Poly(Beta-D-mannuronate) lyase</fullName>
    </submittedName>
</protein>
<dbReference type="EMBL" id="CP011509">
    <property type="protein sequence ID" value="AKJ03336.1"/>
    <property type="molecule type" value="Genomic_DNA"/>
</dbReference>
<gene>
    <name evidence="1" type="ORF">AA314_04962</name>
    <name evidence="2" type="ORF">ATI61_1383</name>
</gene>
<dbReference type="InterPro" id="IPR039513">
    <property type="entry name" value="PL-6"/>
</dbReference>
<evidence type="ECO:0000313" key="4">
    <source>
        <dbReference type="Proteomes" id="UP000256345"/>
    </source>
</evidence>